<sequence length="570" mass="64276">MATSGGTCGDVDLGLLHSASFLKFPIDKPNDPNREIQSRLSFLLLLTGVGTTLGFKEVLFLERTLELSCRERERVQKRPRLSACLSVGETILDGEEAVDGAGESKGGKSPMQDDGSESLSSSQEFAEKGKEDSAKKEVYTERFKSIDTRVEEVEDARCDESGEDLIRRGKEIFLQGFNWESHKQQWWRSLKRKVSELAGWGFTSLWLPPVCDSLAPQGYLPKNLYNLNSAYGSEVELRSLLQHMKKSGLKPMADIVINHRVGSTRGKGDLYNRYDGLPMPWDEYAVSSDTGGLGKPSTGEIFKGVPNLDHSSEVVANDLKNWLEWMRKDVGFECFRFDYAKGYSPKFVKAYIEASKPRLAIGEYWDTCKYIGPNYLLDYNQDAHRQRTVDWIDGTGGLSCAFDFTTKAILQEACAKEEWYRLRDAQGRPPGLLGVWPSRAVTFIDNHDTGSTQAHWPFPRNCVAQGYAYILTHPGQPCVFYDHLYEWSGDLKRVILELIDIRRKLEVHSRSHITILEADTNGYSAVVDNKLCVRLGNTEWTPPSDSLWELTLSGSGYMIWSKPQPLLTSQ</sequence>
<dbReference type="AlphaFoldDB" id="A0A2K1JTP8"/>
<evidence type="ECO:0000256" key="1">
    <source>
        <dbReference type="ARBA" id="ARBA00000548"/>
    </source>
</evidence>
<dbReference type="InterPro" id="IPR012850">
    <property type="entry name" value="A-amylase_bs_C"/>
</dbReference>
<comment type="catalytic activity">
    <reaction evidence="1 9">
        <text>Endohydrolysis of (1-&gt;4)-alpha-D-glucosidic linkages in polysaccharides containing three or more (1-&gt;4)-alpha-linked D-glucose units.</text>
        <dbReference type="EC" id="3.2.1.1"/>
    </reaction>
</comment>
<dbReference type="GO" id="GO:0004556">
    <property type="term" value="F:alpha-amylase activity"/>
    <property type="evidence" value="ECO:0000318"/>
    <property type="project" value="GO_Central"/>
</dbReference>
<dbReference type="Gene3D" id="2.60.40.1180">
    <property type="entry name" value="Golgi alpha-mannosidase II"/>
    <property type="match status" value="1"/>
</dbReference>
<keyword evidence="5 9" id="KW-0378">Hydrolase</keyword>
<dbReference type="GO" id="GO:0005509">
    <property type="term" value="F:calcium ion binding"/>
    <property type="evidence" value="ECO:0007669"/>
    <property type="project" value="InterPro"/>
</dbReference>
<comment type="similarity">
    <text evidence="3 8">Belongs to the glycosyl hydrolase 13 family.</text>
</comment>
<evidence type="ECO:0000256" key="10">
    <source>
        <dbReference type="SAM" id="MobiDB-lite"/>
    </source>
</evidence>
<dbReference type="Pfam" id="PF07821">
    <property type="entry name" value="Alpha-amyl_C2"/>
    <property type="match status" value="1"/>
</dbReference>
<dbReference type="EC" id="3.2.1.1" evidence="4 9"/>
<reference evidence="13 15" key="1">
    <citation type="journal article" date="2008" name="Science">
        <title>The Physcomitrella genome reveals evolutionary insights into the conquest of land by plants.</title>
        <authorList>
            <person name="Rensing S."/>
            <person name="Lang D."/>
            <person name="Zimmer A."/>
            <person name="Terry A."/>
            <person name="Salamov A."/>
            <person name="Shapiro H."/>
            <person name="Nishiyama T."/>
            <person name="Perroud P.-F."/>
            <person name="Lindquist E."/>
            <person name="Kamisugi Y."/>
            <person name="Tanahashi T."/>
            <person name="Sakakibara K."/>
            <person name="Fujita T."/>
            <person name="Oishi K."/>
            <person name="Shin-I T."/>
            <person name="Kuroki Y."/>
            <person name="Toyoda A."/>
            <person name="Suzuki Y."/>
            <person name="Hashimoto A."/>
            <person name="Yamaguchi K."/>
            <person name="Sugano A."/>
            <person name="Kohara Y."/>
            <person name="Fujiyama A."/>
            <person name="Anterola A."/>
            <person name="Aoki S."/>
            <person name="Ashton N."/>
            <person name="Barbazuk W.B."/>
            <person name="Barker E."/>
            <person name="Bennetzen J."/>
            <person name="Bezanilla M."/>
            <person name="Blankenship R."/>
            <person name="Cho S.H."/>
            <person name="Dutcher S."/>
            <person name="Estelle M."/>
            <person name="Fawcett J.A."/>
            <person name="Gundlach H."/>
            <person name="Hanada K."/>
            <person name="Heyl A."/>
            <person name="Hicks K.A."/>
            <person name="Hugh J."/>
            <person name="Lohr M."/>
            <person name="Mayer K."/>
            <person name="Melkozernov A."/>
            <person name="Murata T."/>
            <person name="Nelson D."/>
            <person name="Pils B."/>
            <person name="Prigge M."/>
            <person name="Reiss B."/>
            <person name="Renner T."/>
            <person name="Rombauts S."/>
            <person name="Rushton P."/>
            <person name="Sanderfoot A."/>
            <person name="Schween G."/>
            <person name="Shiu S.-H."/>
            <person name="Stueber K."/>
            <person name="Theodoulou F.L."/>
            <person name="Tu H."/>
            <person name="Van de Peer Y."/>
            <person name="Verrier P.J."/>
            <person name="Waters E."/>
            <person name="Wood A."/>
            <person name="Yang L."/>
            <person name="Cove D."/>
            <person name="Cuming A."/>
            <person name="Hasebe M."/>
            <person name="Lucas S."/>
            <person name="Mishler D.B."/>
            <person name="Reski R."/>
            <person name="Grigoriev I."/>
            <person name="Quatrano R.S."/>
            <person name="Boore J.L."/>
        </authorList>
    </citation>
    <scope>NUCLEOTIDE SEQUENCE [LARGE SCALE GENOMIC DNA]</scope>
    <source>
        <strain evidence="14 15">cv. Gransden 2004</strain>
    </source>
</reference>
<evidence type="ECO:0000256" key="9">
    <source>
        <dbReference type="RuleBase" id="RU361134"/>
    </source>
</evidence>
<dbReference type="CDD" id="cd11314">
    <property type="entry name" value="AmyAc_arch_bac_plant_AmyA"/>
    <property type="match status" value="1"/>
</dbReference>
<dbReference type="RefSeq" id="XP_024389716.1">
    <property type="nucleotide sequence ID" value="XM_024533948.2"/>
</dbReference>
<dbReference type="PRINTS" id="PR00110">
    <property type="entry name" value="ALPHAAMYLASE"/>
</dbReference>
<keyword evidence="15" id="KW-1185">Reference proteome</keyword>
<evidence type="ECO:0000256" key="5">
    <source>
        <dbReference type="ARBA" id="ARBA00022801"/>
    </source>
</evidence>
<dbReference type="GO" id="GO:0005987">
    <property type="term" value="P:sucrose catabolic process"/>
    <property type="evidence" value="ECO:0000318"/>
    <property type="project" value="GO_Central"/>
</dbReference>
<gene>
    <name evidence="14" type="primary">LOC112289035</name>
    <name evidence="13" type="ORF">PHYPA_014673</name>
</gene>
<keyword evidence="7 9" id="KW-0326">Glycosidase</keyword>
<dbReference type="SUPFAM" id="SSF51011">
    <property type="entry name" value="Glycosyl hydrolase domain"/>
    <property type="match status" value="1"/>
</dbReference>
<keyword evidence="6 9" id="KW-0119">Carbohydrate metabolism</keyword>
<name>A0A2K1JTP8_PHYPA</name>
<feature type="domain" description="Alpha-amylase C-terminal beta-sheet" evidence="12">
    <location>
        <begin position="503"/>
        <end position="562"/>
    </location>
</feature>
<comment type="cofactor">
    <cofactor evidence="2">
        <name>Ca(2+)</name>
        <dbReference type="ChEBI" id="CHEBI:29108"/>
    </cofactor>
</comment>
<dbReference type="InterPro" id="IPR006047">
    <property type="entry name" value="GH13_cat_dom"/>
</dbReference>
<dbReference type="GeneID" id="112289035"/>
<organism evidence="13">
    <name type="scientific">Physcomitrium patens</name>
    <name type="common">Spreading-leaved earth moss</name>
    <name type="synonym">Physcomitrella patens</name>
    <dbReference type="NCBI Taxonomy" id="3218"/>
    <lineage>
        <taxon>Eukaryota</taxon>
        <taxon>Viridiplantae</taxon>
        <taxon>Streptophyta</taxon>
        <taxon>Embryophyta</taxon>
        <taxon>Bryophyta</taxon>
        <taxon>Bryophytina</taxon>
        <taxon>Bryopsida</taxon>
        <taxon>Funariidae</taxon>
        <taxon>Funariales</taxon>
        <taxon>Funariaceae</taxon>
        <taxon>Physcomitrium</taxon>
    </lineage>
</organism>
<protein>
    <recommendedName>
        <fullName evidence="4 9">Alpha-amylase</fullName>
        <ecNumber evidence="4 9">3.2.1.1</ecNumber>
    </recommendedName>
</protein>
<dbReference type="EnsemblPlants" id="Pp3c11_6560V3.3">
    <property type="protein sequence ID" value="Pp3c11_6560V3.3"/>
    <property type="gene ID" value="Pp3c11_6560"/>
</dbReference>
<dbReference type="SUPFAM" id="SSF51445">
    <property type="entry name" value="(Trans)glycosidases"/>
    <property type="match status" value="1"/>
</dbReference>
<dbReference type="FunCoup" id="A0A2K1JTP8">
    <property type="interactions" value="172"/>
</dbReference>
<reference evidence="14" key="3">
    <citation type="submission" date="2020-12" db="UniProtKB">
        <authorList>
            <consortium name="EnsemblPlants"/>
        </authorList>
    </citation>
    <scope>IDENTIFICATION</scope>
</reference>
<dbReference type="KEGG" id="ppp:112289035"/>
<evidence type="ECO:0000313" key="13">
    <source>
        <dbReference type="EMBL" id="PNR44903.1"/>
    </source>
</evidence>
<reference evidence="13 15" key="2">
    <citation type="journal article" date="2018" name="Plant J.">
        <title>The Physcomitrella patens chromosome-scale assembly reveals moss genome structure and evolution.</title>
        <authorList>
            <person name="Lang D."/>
            <person name="Ullrich K.K."/>
            <person name="Murat F."/>
            <person name="Fuchs J."/>
            <person name="Jenkins J."/>
            <person name="Haas F.B."/>
            <person name="Piednoel M."/>
            <person name="Gundlach H."/>
            <person name="Van Bel M."/>
            <person name="Meyberg R."/>
            <person name="Vives C."/>
            <person name="Morata J."/>
            <person name="Symeonidi A."/>
            <person name="Hiss M."/>
            <person name="Muchero W."/>
            <person name="Kamisugi Y."/>
            <person name="Saleh O."/>
            <person name="Blanc G."/>
            <person name="Decker E.L."/>
            <person name="van Gessel N."/>
            <person name="Grimwood J."/>
            <person name="Hayes R.D."/>
            <person name="Graham S.W."/>
            <person name="Gunter L.E."/>
            <person name="McDaniel S.F."/>
            <person name="Hoernstein S.N.W."/>
            <person name="Larsson A."/>
            <person name="Li F.W."/>
            <person name="Perroud P.F."/>
            <person name="Phillips J."/>
            <person name="Ranjan P."/>
            <person name="Rokshar D.S."/>
            <person name="Rothfels C.J."/>
            <person name="Schneider L."/>
            <person name="Shu S."/>
            <person name="Stevenson D.W."/>
            <person name="Thummler F."/>
            <person name="Tillich M."/>
            <person name="Villarreal Aguilar J.C."/>
            <person name="Widiez T."/>
            <person name="Wong G.K."/>
            <person name="Wymore A."/>
            <person name="Zhang Y."/>
            <person name="Zimmer A.D."/>
            <person name="Quatrano R.S."/>
            <person name="Mayer K.F.X."/>
            <person name="Goodstein D."/>
            <person name="Casacuberta J.M."/>
            <person name="Vandepoele K."/>
            <person name="Reski R."/>
            <person name="Cuming A.C."/>
            <person name="Tuskan G.A."/>
            <person name="Maumus F."/>
            <person name="Salse J."/>
            <person name="Schmutz J."/>
            <person name="Rensing S.A."/>
        </authorList>
    </citation>
    <scope>NUCLEOTIDE SEQUENCE [LARGE SCALE GENOMIC DNA]</scope>
    <source>
        <strain evidence="14 15">cv. Gransden 2004</strain>
    </source>
</reference>
<evidence type="ECO:0000259" key="11">
    <source>
        <dbReference type="SMART" id="SM00642"/>
    </source>
</evidence>
<dbReference type="Gramene" id="Pp3c11_6560V3.3">
    <property type="protein sequence ID" value="Pp3c11_6560V3.3"/>
    <property type="gene ID" value="Pp3c11_6560"/>
</dbReference>
<evidence type="ECO:0000313" key="14">
    <source>
        <dbReference type="EnsemblPlants" id="Pp3c11_6560V3.1"/>
    </source>
</evidence>
<dbReference type="Gramene" id="Pp3c11_6560V3.2">
    <property type="protein sequence ID" value="Pp3c11_6560V3.2"/>
    <property type="gene ID" value="Pp3c11_6560"/>
</dbReference>
<proteinExistence type="inferred from homology"/>
<evidence type="ECO:0000313" key="15">
    <source>
        <dbReference type="Proteomes" id="UP000006727"/>
    </source>
</evidence>
<dbReference type="EnsemblPlants" id="Pp3c11_6560V3.2">
    <property type="protein sequence ID" value="Pp3c11_6560V3.2"/>
    <property type="gene ID" value="Pp3c11_6560"/>
</dbReference>
<dbReference type="SMART" id="SM00642">
    <property type="entry name" value="Aamy"/>
    <property type="match status" value="1"/>
</dbReference>
<dbReference type="EnsemblPlants" id="Pp3c11_6560V3.1">
    <property type="protein sequence ID" value="Pp3c11_6560V3.1"/>
    <property type="gene ID" value="Pp3c11_6560"/>
</dbReference>
<dbReference type="Gene3D" id="3.20.20.80">
    <property type="entry name" value="Glycosidases"/>
    <property type="match status" value="1"/>
</dbReference>
<accession>A0A2K1JTP8</accession>
<feature type="region of interest" description="Disordered" evidence="10">
    <location>
        <begin position="96"/>
        <end position="133"/>
    </location>
</feature>
<evidence type="ECO:0000259" key="12">
    <source>
        <dbReference type="SMART" id="SM00810"/>
    </source>
</evidence>
<dbReference type="Proteomes" id="UP000006727">
    <property type="component" value="Chromosome 11"/>
</dbReference>
<evidence type="ECO:0000256" key="6">
    <source>
        <dbReference type="ARBA" id="ARBA00023277"/>
    </source>
</evidence>
<dbReference type="Gramene" id="Pp3c11_6560V3.1">
    <property type="protein sequence ID" value="Pp3c11_6560V3.1"/>
    <property type="gene ID" value="Pp3c11_6560"/>
</dbReference>
<evidence type="ECO:0000256" key="2">
    <source>
        <dbReference type="ARBA" id="ARBA00001913"/>
    </source>
</evidence>
<dbReference type="InterPro" id="IPR006046">
    <property type="entry name" value="Alpha_amylase"/>
</dbReference>
<dbReference type="Pfam" id="PF00128">
    <property type="entry name" value="Alpha-amylase"/>
    <property type="match status" value="1"/>
</dbReference>
<dbReference type="STRING" id="3218.A0A2K1JTP8"/>
<dbReference type="InterPro" id="IPR017853">
    <property type="entry name" value="GH"/>
</dbReference>
<dbReference type="OrthoDB" id="550577at2759"/>
<dbReference type="PANTHER" id="PTHR43447">
    <property type="entry name" value="ALPHA-AMYLASE"/>
    <property type="match status" value="1"/>
</dbReference>
<evidence type="ECO:0000256" key="4">
    <source>
        <dbReference type="ARBA" id="ARBA00012595"/>
    </source>
</evidence>
<evidence type="ECO:0000256" key="8">
    <source>
        <dbReference type="RuleBase" id="RU003615"/>
    </source>
</evidence>
<dbReference type="EMBL" id="ABEU02000011">
    <property type="protein sequence ID" value="PNR44903.1"/>
    <property type="molecule type" value="Genomic_DNA"/>
</dbReference>
<dbReference type="InterPro" id="IPR013780">
    <property type="entry name" value="Glyco_hydro_b"/>
</dbReference>
<evidence type="ECO:0000256" key="3">
    <source>
        <dbReference type="ARBA" id="ARBA00008061"/>
    </source>
</evidence>
<evidence type="ECO:0000256" key="7">
    <source>
        <dbReference type="ARBA" id="ARBA00023295"/>
    </source>
</evidence>
<dbReference type="PaxDb" id="3218-PP1S526_11V6.2"/>
<dbReference type="OMA" id="GWAVWEN"/>
<dbReference type="SMART" id="SM00810">
    <property type="entry name" value="Alpha-amyl_C2"/>
    <property type="match status" value="1"/>
</dbReference>
<feature type="domain" description="Glycosyl hydrolase family 13 catalytic" evidence="11">
    <location>
        <begin position="171"/>
        <end position="502"/>
    </location>
</feature>